<organism evidence="2 3">
    <name type="scientific">Fulvimarina manganoxydans</name>
    <dbReference type="NCBI Taxonomy" id="937218"/>
    <lineage>
        <taxon>Bacteria</taxon>
        <taxon>Pseudomonadati</taxon>
        <taxon>Pseudomonadota</taxon>
        <taxon>Alphaproteobacteria</taxon>
        <taxon>Hyphomicrobiales</taxon>
        <taxon>Aurantimonadaceae</taxon>
        <taxon>Fulvimarina</taxon>
    </lineage>
</organism>
<evidence type="ECO:0008006" key="4">
    <source>
        <dbReference type="Google" id="ProtNLM"/>
    </source>
</evidence>
<feature type="region of interest" description="Disordered" evidence="1">
    <location>
        <begin position="75"/>
        <end position="114"/>
    </location>
</feature>
<evidence type="ECO:0000256" key="1">
    <source>
        <dbReference type="SAM" id="MobiDB-lite"/>
    </source>
</evidence>
<protein>
    <recommendedName>
        <fullName evidence="4">Helix-turn-helix domain-containing protein</fullName>
    </recommendedName>
</protein>
<dbReference type="AlphaFoldDB" id="A0A1W1Y9B5"/>
<dbReference type="RefSeq" id="WP_084407844.1">
    <property type="nucleotide sequence ID" value="NZ_FWXR01000001.1"/>
</dbReference>
<sequence>MTYRLVVETMTLPDLSNAMPDEPLRLSEAVWLPSLGRRISEKIFRTAIANGDLRAERLGRTLYVTPAAIAEWRENAAVTPAERSRAPEPRRDDGRAAASRAKARSALAALKDAR</sequence>
<dbReference type="Proteomes" id="UP000192656">
    <property type="component" value="Unassembled WGS sequence"/>
</dbReference>
<evidence type="ECO:0000313" key="2">
    <source>
        <dbReference type="EMBL" id="SMC32724.1"/>
    </source>
</evidence>
<name>A0A1W1Y9B5_9HYPH</name>
<dbReference type="OrthoDB" id="8236974at2"/>
<feature type="compositionally biased region" description="Low complexity" evidence="1">
    <location>
        <begin position="96"/>
        <end position="114"/>
    </location>
</feature>
<feature type="compositionally biased region" description="Basic and acidic residues" evidence="1">
    <location>
        <begin position="82"/>
        <end position="95"/>
    </location>
</feature>
<dbReference type="EMBL" id="FWXR01000001">
    <property type="protein sequence ID" value="SMC32724.1"/>
    <property type="molecule type" value="Genomic_DNA"/>
</dbReference>
<accession>A0A1W1Y9B5</accession>
<gene>
    <name evidence="2" type="ORF">SAMN06297251_10177</name>
</gene>
<keyword evidence="3" id="KW-1185">Reference proteome</keyword>
<evidence type="ECO:0000313" key="3">
    <source>
        <dbReference type="Proteomes" id="UP000192656"/>
    </source>
</evidence>
<reference evidence="2 3" key="1">
    <citation type="submission" date="2017-04" db="EMBL/GenBank/DDBJ databases">
        <authorList>
            <person name="Afonso C.L."/>
            <person name="Miller P.J."/>
            <person name="Scott M.A."/>
            <person name="Spackman E."/>
            <person name="Goraichik I."/>
            <person name="Dimitrov K.M."/>
            <person name="Suarez D.L."/>
            <person name="Swayne D.E."/>
        </authorList>
    </citation>
    <scope>NUCLEOTIDE SEQUENCE [LARGE SCALE GENOMIC DNA]</scope>
    <source>
        <strain evidence="2 3">CGMCC 1.10972</strain>
    </source>
</reference>
<proteinExistence type="predicted"/>